<dbReference type="EMBL" id="LANA01000001">
    <property type="protein sequence ID" value="NMN66899.1"/>
    <property type="molecule type" value="Genomic_DNA"/>
</dbReference>
<keyword evidence="1" id="KW-0472">Membrane</keyword>
<accession>A0ABX1T1G5</accession>
<reference evidence="2 3" key="1">
    <citation type="submission" date="2019-07" db="EMBL/GenBank/DDBJ databases">
        <title>SAR11 Genome Evolution.</title>
        <authorList>
            <person name="Giovannoni S."/>
        </authorList>
    </citation>
    <scope>NUCLEOTIDE SEQUENCE [LARGE SCALE GENOMIC DNA]</scope>
    <source>
        <strain evidence="2 3">HTCC9565</strain>
    </source>
</reference>
<keyword evidence="1" id="KW-0812">Transmembrane</keyword>
<dbReference type="PANTHER" id="PTHR34009:SF2">
    <property type="entry name" value="PROTEIN STAR"/>
    <property type="match status" value="1"/>
</dbReference>
<keyword evidence="1" id="KW-1133">Transmembrane helix</keyword>
<protein>
    <submittedName>
        <fullName evidence="2">Methyltransferase FkbM-like protein</fullName>
    </submittedName>
</protein>
<proteinExistence type="predicted"/>
<name>A0ABX1T1G5_PELUQ</name>
<evidence type="ECO:0000313" key="3">
    <source>
        <dbReference type="Proteomes" id="UP001166004"/>
    </source>
</evidence>
<dbReference type="InterPro" id="IPR053202">
    <property type="entry name" value="EGF_Rcpt_Signaling_Reg"/>
</dbReference>
<dbReference type="Proteomes" id="UP001166004">
    <property type="component" value="Unassembled WGS sequence"/>
</dbReference>
<keyword evidence="3" id="KW-1185">Reference proteome</keyword>
<gene>
    <name evidence="2" type="ORF">VP91_00000290</name>
</gene>
<evidence type="ECO:0000256" key="1">
    <source>
        <dbReference type="SAM" id="Phobius"/>
    </source>
</evidence>
<evidence type="ECO:0000313" key="2">
    <source>
        <dbReference type="EMBL" id="NMN66899.1"/>
    </source>
</evidence>
<organism evidence="2 3">
    <name type="scientific">Pelagibacter ubique</name>
    <dbReference type="NCBI Taxonomy" id="198252"/>
    <lineage>
        <taxon>Bacteria</taxon>
        <taxon>Pseudomonadati</taxon>
        <taxon>Pseudomonadota</taxon>
        <taxon>Alphaproteobacteria</taxon>
        <taxon>Candidatus Pelagibacterales</taxon>
        <taxon>Candidatus Pelagibacteraceae</taxon>
        <taxon>Candidatus Pelagibacter</taxon>
    </lineage>
</organism>
<dbReference type="PANTHER" id="PTHR34009">
    <property type="entry name" value="PROTEIN STAR"/>
    <property type="match status" value="1"/>
</dbReference>
<feature type="transmembrane region" description="Helical" evidence="1">
    <location>
        <begin position="260"/>
        <end position="279"/>
    </location>
</feature>
<comment type="caution">
    <text evidence="2">The sequence shown here is derived from an EMBL/GenBank/DDBJ whole genome shotgun (WGS) entry which is preliminary data.</text>
</comment>
<sequence length="285" mass="33959">MNSYSQHQEDKFLLNIFNEKKEKNCFFFEFGAWDGIHLSNCRLLYENNWSGCFVELDQKKYKELENNYKKDENIITLNEKIDYKLNNINKLILENSIKKIDVMSIDVDGADLLIWKSLNVLEPKVIIIEYNGTIPFDTNFEDNTDRNIGSSYLAIDNFAKSKNYELIKATIGNLIFIKKDFNNNLYKPLDMHNVYSICEPFRVGFNNYGEYLFFKNNELNYQEFFKSPQQKNFITFQPIPKFLRNLTNENGYGAAFLKRFYSLLIFLLLRPMLFFKYIFIKILKK</sequence>
<dbReference type="RefSeq" id="WP_169035427.1">
    <property type="nucleotide sequence ID" value="NZ_LANA01000001.1"/>
</dbReference>